<dbReference type="OrthoDB" id="9790194at2"/>
<comment type="caution">
    <text evidence="5">The sequence shown here is derived from an EMBL/GenBank/DDBJ whole genome shotgun (WGS) entry which is preliminary data.</text>
</comment>
<dbReference type="Gene3D" id="3.40.30.10">
    <property type="entry name" value="Glutaredoxin"/>
    <property type="match status" value="1"/>
</dbReference>
<dbReference type="InterPro" id="IPR036249">
    <property type="entry name" value="Thioredoxin-like_sf"/>
</dbReference>
<protein>
    <submittedName>
        <fullName evidence="5">SCO family protein</fullName>
    </submittedName>
</protein>
<dbReference type="Proteomes" id="UP000309450">
    <property type="component" value="Unassembled WGS sequence"/>
</dbReference>
<dbReference type="CDD" id="cd02968">
    <property type="entry name" value="SCO"/>
    <property type="match status" value="1"/>
</dbReference>
<evidence type="ECO:0000256" key="4">
    <source>
        <dbReference type="PIRSR" id="PIRSR603782-2"/>
    </source>
</evidence>
<accession>A0A4S3MT52</accession>
<evidence type="ECO:0000313" key="5">
    <source>
        <dbReference type="EMBL" id="THD85677.1"/>
    </source>
</evidence>
<gene>
    <name evidence="5" type="ORF">E7811_08300</name>
</gene>
<evidence type="ECO:0000256" key="3">
    <source>
        <dbReference type="PIRSR" id="PIRSR603782-1"/>
    </source>
</evidence>
<dbReference type="PANTHER" id="PTHR12151:SF25">
    <property type="entry name" value="LINALOOL DEHYDRATASE_ISOMERASE DOMAIN-CONTAINING PROTEIN"/>
    <property type="match status" value="1"/>
</dbReference>
<dbReference type="RefSeq" id="WP_136394048.1">
    <property type="nucleotide sequence ID" value="NZ_SSND01000001.1"/>
</dbReference>
<sequence>MMKLYAGVAAGAIVALVGGTYLYSQLAAPDDVFAQCRGGQVGGGAIGGPFTLIDENEKTVTDRDVITGPSLVYFGYTFCPDVCPLDNARNAEAVDILEERGIEVTPVFISVDPKRDTPEVLRDFTDNLHPRMIGLTGTPEQIQEASKAYKTYFKIQDPEEEFYLIDHSTFTYLVFPEIGFVEFFRREETPDEMAQRVACFVEAAATQGQN</sequence>
<feature type="binding site" evidence="3">
    <location>
        <position position="167"/>
    </location>
    <ligand>
        <name>Cu cation</name>
        <dbReference type="ChEBI" id="CHEBI:23378"/>
    </ligand>
</feature>
<reference evidence="5 6" key="1">
    <citation type="submission" date="2019-04" db="EMBL/GenBank/DDBJ databases">
        <title>Draft genome sequence of Gemmobacter aestuarii sp. nov.</title>
        <authorList>
            <person name="Hameed A."/>
            <person name="Lin S.-Y."/>
            <person name="Shahina M."/>
            <person name="Lai W.-A."/>
            <person name="Young C.-C."/>
        </authorList>
    </citation>
    <scope>NUCLEOTIDE SEQUENCE [LARGE SCALE GENOMIC DNA]</scope>
    <source>
        <strain evidence="5 6">CC-PW-75</strain>
    </source>
</reference>
<dbReference type="GO" id="GO:0046872">
    <property type="term" value="F:metal ion binding"/>
    <property type="evidence" value="ECO:0007669"/>
    <property type="project" value="UniProtKB-KW"/>
</dbReference>
<feature type="disulfide bond" description="Redox-active" evidence="4">
    <location>
        <begin position="79"/>
        <end position="83"/>
    </location>
</feature>
<dbReference type="Pfam" id="PF02630">
    <property type="entry name" value="SCO1-SenC"/>
    <property type="match status" value="1"/>
</dbReference>
<comment type="similarity">
    <text evidence="1">Belongs to the SCO1/2 family.</text>
</comment>
<keyword evidence="4" id="KW-1015">Disulfide bond</keyword>
<keyword evidence="3" id="KW-0479">Metal-binding</keyword>
<dbReference type="AlphaFoldDB" id="A0A4S3MT52"/>
<proteinExistence type="inferred from homology"/>
<evidence type="ECO:0000256" key="2">
    <source>
        <dbReference type="ARBA" id="ARBA00023008"/>
    </source>
</evidence>
<keyword evidence="6" id="KW-1185">Reference proteome</keyword>
<dbReference type="FunFam" id="3.40.30.10:FF:000013">
    <property type="entry name" value="Blast:Protein SCO1 homolog, mitochondrial"/>
    <property type="match status" value="1"/>
</dbReference>
<feature type="binding site" evidence="3">
    <location>
        <position position="83"/>
    </location>
    <ligand>
        <name>Cu cation</name>
        <dbReference type="ChEBI" id="CHEBI:23378"/>
    </ligand>
</feature>
<dbReference type="PANTHER" id="PTHR12151">
    <property type="entry name" value="ELECTRON TRANSPORT PROTIN SCO1/SENC FAMILY MEMBER"/>
    <property type="match status" value="1"/>
</dbReference>
<feature type="binding site" evidence="3">
    <location>
        <position position="79"/>
    </location>
    <ligand>
        <name>Cu cation</name>
        <dbReference type="ChEBI" id="CHEBI:23378"/>
    </ligand>
</feature>
<evidence type="ECO:0000256" key="1">
    <source>
        <dbReference type="ARBA" id="ARBA00010996"/>
    </source>
</evidence>
<name>A0A4S3MT52_9RHOB</name>
<keyword evidence="2 3" id="KW-0186">Copper</keyword>
<organism evidence="5 6">
    <name type="scientific">Aliigemmobacter aestuarii</name>
    <dbReference type="NCBI Taxonomy" id="1445661"/>
    <lineage>
        <taxon>Bacteria</taxon>
        <taxon>Pseudomonadati</taxon>
        <taxon>Pseudomonadota</taxon>
        <taxon>Alphaproteobacteria</taxon>
        <taxon>Rhodobacterales</taxon>
        <taxon>Paracoccaceae</taxon>
        <taxon>Aliigemmobacter</taxon>
    </lineage>
</organism>
<dbReference type="InterPro" id="IPR003782">
    <property type="entry name" value="SCO1/SenC"/>
</dbReference>
<dbReference type="SUPFAM" id="SSF52833">
    <property type="entry name" value="Thioredoxin-like"/>
    <property type="match status" value="1"/>
</dbReference>
<dbReference type="EMBL" id="SSND01000001">
    <property type="protein sequence ID" value="THD85677.1"/>
    <property type="molecule type" value="Genomic_DNA"/>
</dbReference>
<evidence type="ECO:0000313" key="6">
    <source>
        <dbReference type="Proteomes" id="UP000309450"/>
    </source>
</evidence>